<dbReference type="AlphaFoldDB" id="A0A5J9SKC1"/>
<reference evidence="3 4" key="1">
    <citation type="journal article" date="2019" name="Sci. Rep.">
        <title>A high-quality genome of Eragrostis curvula grass provides insights into Poaceae evolution and supports new strategies to enhance forage quality.</title>
        <authorList>
            <person name="Carballo J."/>
            <person name="Santos B.A.C.M."/>
            <person name="Zappacosta D."/>
            <person name="Garbus I."/>
            <person name="Selva J.P."/>
            <person name="Gallo C.A."/>
            <person name="Diaz A."/>
            <person name="Albertini E."/>
            <person name="Caccamo M."/>
            <person name="Echenique V."/>
        </authorList>
    </citation>
    <scope>NUCLEOTIDE SEQUENCE [LARGE SCALE GENOMIC DNA]</scope>
    <source>
        <strain evidence="4">cv. Victoria</strain>
        <tissue evidence="3">Leaf</tissue>
    </source>
</reference>
<dbReference type="EMBL" id="RWGY01000722">
    <property type="protein sequence ID" value="TVT99413.1"/>
    <property type="molecule type" value="Genomic_DNA"/>
</dbReference>
<proteinExistence type="predicted"/>
<accession>A0A5J9SKC1</accession>
<organism evidence="3 4">
    <name type="scientific">Eragrostis curvula</name>
    <name type="common">weeping love grass</name>
    <dbReference type="NCBI Taxonomy" id="38414"/>
    <lineage>
        <taxon>Eukaryota</taxon>
        <taxon>Viridiplantae</taxon>
        <taxon>Streptophyta</taxon>
        <taxon>Embryophyta</taxon>
        <taxon>Tracheophyta</taxon>
        <taxon>Spermatophyta</taxon>
        <taxon>Magnoliopsida</taxon>
        <taxon>Liliopsida</taxon>
        <taxon>Poales</taxon>
        <taxon>Poaceae</taxon>
        <taxon>PACMAD clade</taxon>
        <taxon>Chloridoideae</taxon>
        <taxon>Eragrostideae</taxon>
        <taxon>Eragrostidinae</taxon>
        <taxon>Eragrostis</taxon>
    </lineage>
</organism>
<dbReference type="PANTHER" id="PTHR33595:SF19">
    <property type="entry name" value="IG-LIKE DOMAIN-CONTAINING PROTEIN"/>
    <property type="match status" value="1"/>
</dbReference>
<evidence type="ECO:0000259" key="2">
    <source>
        <dbReference type="Pfam" id="PF25821"/>
    </source>
</evidence>
<feature type="non-terminal residue" evidence="3">
    <location>
        <position position="1"/>
    </location>
</feature>
<dbReference type="Proteomes" id="UP000324897">
    <property type="component" value="Unassembled WGS sequence"/>
</dbReference>
<name>A0A5J9SKC1_9POAL</name>
<gene>
    <name evidence="3" type="ORF">EJB05_55234</name>
</gene>
<dbReference type="Gramene" id="TVT99413">
    <property type="protein sequence ID" value="TVT99413"/>
    <property type="gene ID" value="EJB05_55234"/>
</dbReference>
<keyword evidence="4" id="KW-1185">Reference proteome</keyword>
<dbReference type="Pfam" id="PF25821">
    <property type="entry name" value="DUF7950"/>
    <property type="match status" value="1"/>
</dbReference>
<evidence type="ECO:0000256" key="1">
    <source>
        <dbReference type="SAM" id="MobiDB-lite"/>
    </source>
</evidence>
<feature type="region of interest" description="Disordered" evidence="1">
    <location>
        <begin position="1"/>
        <end position="22"/>
    </location>
</feature>
<feature type="domain" description="DUF7950" evidence="2">
    <location>
        <begin position="88"/>
        <end position="217"/>
    </location>
</feature>
<feature type="compositionally biased region" description="Pro residues" evidence="1">
    <location>
        <begin position="1"/>
        <end position="13"/>
    </location>
</feature>
<dbReference type="PANTHER" id="PTHR33595">
    <property type="entry name" value="VON WILLEBRAND FACTOR A DOMAIN PROTEIN"/>
    <property type="match status" value="1"/>
</dbReference>
<evidence type="ECO:0000313" key="3">
    <source>
        <dbReference type="EMBL" id="TVT99413.1"/>
    </source>
</evidence>
<comment type="caution">
    <text evidence="3">The sequence shown here is derived from an EMBL/GenBank/DDBJ whole genome shotgun (WGS) entry which is preliminary data.</text>
</comment>
<protein>
    <recommendedName>
        <fullName evidence="2">DUF7950 domain-containing protein</fullName>
    </recommendedName>
</protein>
<dbReference type="InterPro" id="IPR057710">
    <property type="entry name" value="DUF7950"/>
</dbReference>
<sequence length="226" mass="24842">MWMLSPPLPPPPIAGSMASSSGDKFRRKEDYYILPQYHLSAPGTPTRVVSKEHDLLSKLKVPQIFAPRPMHPLRTTICIDSTNIVGRKLVVAESLKTAKEVEVEVEQDTRPAIVSDYYNHVFLVNDAYKMMVGQPVCPWIDAVPGGSALRRINGEVVLNIHTFCPASQLPCVGGAFPCTAMITSEHDGTKASLTVPCAVEHLTGNSGKYRLIWRFDPTRASIDCLA</sequence>
<dbReference type="OrthoDB" id="1922150at2759"/>
<evidence type="ECO:0000313" key="4">
    <source>
        <dbReference type="Proteomes" id="UP000324897"/>
    </source>
</evidence>